<reference evidence="2" key="1">
    <citation type="submission" date="2022-08" db="EMBL/GenBank/DDBJ databases">
        <authorList>
            <person name="Gutierrez-Valencia J."/>
        </authorList>
    </citation>
    <scope>NUCLEOTIDE SEQUENCE</scope>
</reference>
<proteinExistence type="predicted"/>
<comment type="caution">
    <text evidence="2">The sequence shown here is derived from an EMBL/GenBank/DDBJ whole genome shotgun (WGS) entry which is preliminary data.</text>
</comment>
<name>A0AAV0S522_9ROSI</name>
<sequence>MPRHRLLQARLPRPQLLLPRLQALELRRLRLPPPPRPPLPRRNLAFPPFPPLPIHFPHRPLPQMLPQIPQHRQRFLRPNLPLPQFPPENQAQGLYPHLRRRPRRFLRQSPFKTLQGVFRLMRVRREGDQFHAHQLFDKRPHSQAPPKARHSHLPPRIPRQQRRRR</sequence>
<evidence type="ECO:0000313" key="2">
    <source>
        <dbReference type="EMBL" id="CAI0628281.1"/>
    </source>
</evidence>
<feature type="compositionally biased region" description="Basic residues" evidence="1">
    <location>
        <begin position="147"/>
        <end position="165"/>
    </location>
</feature>
<gene>
    <name evidence="2" type="ORF">LITE_LOCUS51585</name>
</gene>
<protein>
    <submittedName>
        <fullName evidence="2">Uncharacterized protein</fullName>
    </submittedName>
</protein>
<accession>A0AAV0S522</accession>
<keyword evidence="3" id="KW-1185">Reference proteome</keyword>
<dbReference type="Proteomes" id="UP001154282">
    <property type="component" value="Unassembled WGS sequence"/>
</dbReference>
<evidence type="ECO:0000313" key="3">
    <source>
        <dbReference type="Proteomes" id="UP001154282"/>
    </source>
</evidence>
<feature type="region of interest" description="Disordered" evidence="1">
    <location>
        <begin position="133"/>
        <end position="165"/>
    </location>
</feature>
<organism evidence="2 3">
    <name type="scientific">Linum tenue</name>
    <dbReference type="NCBI Taxonomy" id="586396"/>
    <lineage>
        <taxon>Eukaryota</taxon>
        <taxon>Viridiplantae</taxon>
        <taxon>Streptophyta</taxon>
        <taxon>Embryophyta</taxon>
        <taxon>Tracheophyta</taxon>
        <taxon>Spermatophyta</taxon>
        <taxon>Magnoliopsida</taxon>
        <taxon>eudicotyledons</taxon>
        <taxon>Gunneridae</taxon>
        <taxon>Pentapetalae</taxon>
        <taxon>rosids</taxon>
        <taxon>fabids</taxon>
        <taxon>Malpighiales</taxon>
        <taxon>Linaceae</taxon>
        <taxon>Linum</taxon>
    </lineage>
</organism>
<evidence type="ECO:0000256" key="1">
    <source>
        <dbReference type="SAM" id="MobiDB-lite"/>
    </source>
</evidence>
<dbReference type="EMBL" id="CAMGYJ010000011">
    <property type="protein sequence ID" value="CAI0628281.1"/>
    <property type="molecule type" value="Genomic_DNA"/>
</dbReference>
<dbReference type="AlphaFoldDB" id="A0AAV0S522"/>